<proteinExistence type="predicted"/>
<keyword evidence="4" id="KW-0408">Iron</keyword>
<dbReference type="PROSITE" id="PS51918">
    <property type="entry name" value="RADICAL_SAM"/>
    <property type="match status" value="1"/>
</dbReference>
<evidence type="ECO:0000313" key="8">
    <source>
        <dbReference type="Proteomes" id="UP000033423"/>
    </source>
</evidence>
<dbReference type="InterPro" id="IPR058240">
    <property type="entry name" value="rSAM_sf"/>
</dbReference>
<keyword evidence="3" id="KW-0479">Metal-binding</keyword>
<dbReference type="AlphaFoldDB" id="A0A0F3GK91"/>
<dbReference type="PANTHER" id="PTHR43409">
    <property type="entry name" value="ANAEROBIC MAGNESIUM-PROTOPORPHYRIN IX MONOMETHYL ESTER CYCLASE-RELATED"/>
    <property type="match status" value="1"/>
</dbReference>
<dbReference type="InterPro" id="IPR051198">
    <property type="entry name" value="BchE-like"/>
</dbReference>
<dbReference type="GO" id="GO:0046872">
    <property type="term" value="F:metal ion binding"/>
    <property type="evidence" value="ECO:0007669"/>
    <property type="project" value="UniProtKB-KW"/>
</dbReference>
<keyword evidence="2" id="KW-0949">S-adenosyl-L-methionine</keyword>
<name>A0A0F3GK91_9BACT</name>
<evidence type="ECO:0000313" key="7">
    <source>
        <dbReference type="EMBL" id="KJU82296.1"/>
    </source>
</evidence>
<evidence type="ECO:0000256" key="1">
    <source>
        <dbReference type="ARBA" id="ARBA00001966"/>
    </source>
</evidence>
<organism evidence="7 8">
    <name type="scientific">Candidatus Magnetobacterium bavaricum</name>
    <dbReference type="NCBI Taxonomy" id="29290"/>
    <lineage>
        <taxon>Bacteria</taxon>
        <taxon>Pseudomonadati</taxon>
        <taxon>Nitrospirota</taxon>
        <taxon>Thermodesulfovibrionia</taxon>
        <taxon>Thermodesulfovibrionales</taxon>
        <taxon>Candidatus Magnetobacteriaceae</taxon>
        <taxon>Candidatus Magnetobacterium</taxon>
    </lineage>
</organism>
<comment type="caution">
    <text evidence="7">The sequence shown here is derived from an EMBL/GenBank/DDBJ whole genome shotgun (WGS) entry which is preliminary data.</text>
</comment>
<evidence type="ECO:0000256" key="2">
    <source>
        <dbReference type="ARBA" id="ARBA00022691"/>
    </source>
</evidence>
<dbReference type="PANTHER" id="PTHR43409:SF16">
    <property type="entry name" value="SLR0320 PROTEIN"/>
    <property type="match status" value="1"/>
</dbReference>
<feature type="domain" description="Radical SAM core" evidence="6">
    <location>
        <begin position="1"/>
        <end position="116"/>
    </location>
</feature>
<evidence type="ECO:0000259" key="6">
    <source>
        <dbReference type="PROSITE" id="PS51918"/>
    </source>
</evidence>
<dbReference type="GO" id="GO:0051536">
    <property type="term" value="F:iron-sulfur cluster binding"/>
    <property type="evidence" value="ECO:0007669"/>
    <property type="project" value="UniProtKB-KW"/>
</dbReference>
<dbReference type="GO" id="GO:0005829">
    <property type="term" value="C:cytosol"/>
    <property type="evidence" value="ECO:0007669"/>
    <property type="project" value="TreeGrafter"/>
</dbReference>
<reference evidence="7 8" key="1">
    <citation type="submission" date="2015-02" db="EMBL/GenBank/DDBJ databases">
        <title>Single-cell genomics of uncultivated deep-branching MTB reveals a conserved set of magnetosome genes.</title>
        <authorList>
            <person name="Kolinko S."/>
            <person name="Richter M."/>
            <person name="Glockner F.O."/>
            <person name="Brachmann A."/>
            <person name="Schuler D."/>
        </authorList>
    </citation>
    <scope>NUCLEOTIDE SEQUENCE [LARGE SCALE GENOMIC DNA]</scope>
    <source>
        <strain evidence="7">TM-1</strain>
    </source>
</reference>
<sequence length="184" mass="21649">MQWMKKAGCVLVTVGYESGNSNVLHNIKKRITPEMIIEFSKNTRQAGLLVHSCFMAGNRGDTRKTLEESLQLALEILDDTVQFFPLMVYPGTKDYEWAKENGLLTVTDYSKYVTEDGCHNSTIRMNDMTEEEIRQWCDYARRRYYLRIKYIGYKLLQQIRKPSEIRRTFKATMRFIRFLMPSSS</sequence>
<accession>A0A0F3GK91</accession>
<evidence type="ECO:0000256" key="5">
    <source>
        <dbReference type="ARBA" id="ARBA00023014"/>
    </source>
</evidence>
<keyword evidence="8" id="KW-1185">Reference proteome</keyword>
<protein>
    <submittedName>
        <fullName evidence="7">Fe-S oxidoreductase</fullName>
    </submittedName>
</protein>
<comment type="cofactor">
    <cofactor evidence="1">
        <name>[4Fe-4S] cluster</name>
        <dbReference type="ChEBI" id="CHEBI:49883"/>
    </cofactor>
</comment>
<dbReference type="SUPFAM" id="SSF102114">
    <property type="entry name" value="Radical SAM enzymes"/>
    <property type="match status" value="1"/>
</dbReference>
<evidence type="ECO:0000256" key="4">
    <source>
        <dbReference type="ARBA" id="ARBA00023004"/>
    </source>
</evidence>
<evidence type="ECO:0000256" key="3">
    <source>
        <dbReference type="ARBA" id="ARBA00022723"/>
    </source>
</evidence>
<dbReference type="InterPro" id="IPR007197">
    <property type="entry name" value="rSAM"/>
</dbReference>
<dbReference type="Gene3D" id="3.30.750.200">
    <property type="match status" value="1"/>
</dbReference>
<gene>
    <name evidence="7" type="ORF">MBAV_005513</name>
</gene>
<dbReference type="EMBL" id="LACI01002373">
    <property type="protein sequence ID" value="KJU82296.1"/>
    <property type="molecule type" value="Genomic_DNA"/>
</dbReference>
<dbReference type="GO" id="GO:0003824">
    <property type="term" value="F:catalytic activity"/>
    <property type="evidence" value="ECO:0007669"/>
    <property type="project" value="InterPro"/>
</dbReference>
<dbReference type="Proteomes" id="UP000033423">
    <property type="component" value="Unassembled WGS sequence"/>
</dbReference>
<keyword evidence="5" id="KW-0411">Iron-sulfur</keyword>